<dbReference type="EMBL" id="LZJU01000219">
    <property type="protein sequence ID" value="OBH65037.1"/>
    <property type="molecule type" value="Genomic_DNA"/>
</dbReference>
<proteinExistence type="predicted"/>
<reference evidence="1 2" key="1">
    <citation type="submission" date="2016-06" db="EMBL/GenBank/DDBJ databases">
        <authorList>
            <person name="Kjaerup R.B."/>
            <person name="Dalgaard T.S."/>
            <person name="Juul-Madsen H.R."/>
        </authorList>
    </citation>
    <scope>NUCLEOTIDE SEQUENCE [LARGE SCALE GENOMIC DNA]</scope>
    <source>
        <strain evidence="1 2">E152</strain>
    </source>
</reference>
<dbReference type="Proteomes" id="UP000092389">
    <property type="component" value="Unassembled WGS sequence"/>
</dbReference>
<gene>
    <name evidence="1" type="ORF">A5683_13030</name>
</gene>
<accession>A0A1A2SMP2</accession>
<name>A0A1A2SMP2_MYCNT</name>
<protein>
    <submittedName>
        <fullName evidence="1">Uncharacterized protein</fullName>
    </submittedName>
</protein>
<evidence type="ECO:0000313" key="1">
    <source>
        <dbReference type="EMBL" id="OBH65037.1"/>
    </source>
</evidence>
<sequence>MCFLDRVFRASEIVVGKLNVRVINRLLENLAVQLEKGGSERFGLAHRLTNHVLKQIRLYRALDSHQIAQLPSRSEATRFLRKPYIQLSPGQRIPTSS</sequence>
<organism evidence="1 2">
    <name type="scientific">Mycobacterium mantenii</name>
    <dbReference type="NCBI Taxonomy" id="560555"/>
    <lineage>
        <taxon>Bacteria</taxon>
        <taxon>Bacillati</taxon>
        <taxon>Actinomycetota</taxon>
        <taxon>Actinomycetes</taxon>
        <taxon>Mycobacteriales</taxon>
        <taxon>Mycobacteriaceae</taxon>
        <taxon>Mycobacterium</taxon>
        <taxon>Mycobacterium avium complex (MAC)</taxon>
    </lineage>
</organism>
<evidence type="ECO:0000313" key="2">
    <source>
        <dbReference type="Proteomes" id="UP000092389"/>
    </source>
</evidence>
<comment type="caution">
    <text evidence="1">The sequence shown here is derived from an EMBL/GenBank/DDBJ whole genome shotgun (WGS) entry which is preliminary data.</text>
</comment>
<dbReference type="AlphaFoldDB" id="A0A1A2SMP2"/>